<name>A0A161GK42_9RHOB</name>
<dbReference type="STRING" id="1335048.AKL17_3070"/>
<keyword evidence="3" id="KW-1185">Reference proteome</keyword>
<organism evidence="2 3">
    <name type="scientific">Frigidibacter mobilis</name>
    <dbReference type="NCBI Taxonomy" id="1335048"/>
    <lineage>
        <taxon>Bacteria</taxon>
        <taxon>Pseudomonadati</taxon>
        <taxon>Pseudomonadota</taxon>
        <taxon>Alphaproteobacteria</taxon>
        <taxon>Rhodobacterales</taxon>
        <taxon>Paracoccaceae</taxon>
        <taxon>Frigidibacter</taxon>
    </lineage>
</organism>
<dbReference type="EMBL" id="CP012661">
    <property type="protein sequence ID" value="AMY70303.1"/>
    <property type="molecule type" value="Genomic_DNA"/>
</dbReference>
<dbReference type="KEGG" id="daa:AKL17_3070"/>
<reference evidence="2 3" key="1">
    <citation type="submission" date="2015-09" db="EMBL/GenBank/DDBJ databases">
        <title>Complete genome sequence of Defluviimonas alba cai42t isolated from an oilfield in Xinjiang.</title>
        <authorList>
            <person name="Geng S."/>
            <person name="Pan X."/>
            <person name="Wu X."/>
        </authorList>
    </citation>
    <scope>NUCLEOTIDE SEQUENCE [LARGE SCALE GENOMIC DNA]</scope>
    <source>
        <strain evidence="3">cai42</strain>
    </source>
</reference>
<dbReference type="Proteomes" id="UP000076128">
    <property type="component" value="Chromosome"/>
</dbReference>
<gene>
    <name evidence="2" type="ORF">AKL17_3070</name>
</gene>
<sequence>MAGALLEAVDHPALGRDIAAAPGLPGCLERVIGRDRGCGSELREERGARQAGKDGRSDEALQERSADQGHLRTPLLPTTKDIATTDDMSASKIRTPVKSKGTKRRNCQGRSAGCRAAAALAGGAGGWGRPNWTSARPSPAATPAPRAVKGPAPGLQRRGDEGGVGVRPQQQPQPFRCLGVWLKQHGDAPPVCQPALQRRITWPGKPDQIGPSPLQPAIPCQQPGCGGIAARARARTRLGTGQRCRRDRILQHPAREAERGQRNLAG</sequence>
<dbReference type="AlphaFoldDB" id="A0A161GK42"/>
<evidence type="ECO:0000313" key="3">
    <source>
        <dbReference type="Proteomes" id="UP000076128"/>
    </source>
</evidence>
<feature type="compositionally biased region" description="Basic and acidic residues" evidence="1">
    <location>
        <begin position="247"/>
        <end position="266"/>
    </location>
</feature>
<feature type="compositionally biased region" description="Low complexity" evidence="1">
    <location>
        <begin position="133"/>
        <end position="147"/>
    </location>
</feature>
<feature type="region of interest" description="Disordered" evidence="1">
    <location>
        <begin position="121"/>
        <end position="171"/>
    </location>
</feature>
<protein>
    <submittedName>
        <fullName evidence="2">Uncharacterized protein</fullName>
    </submittedName>
</protein>
<proteinExistence type="predicted"/>
<accession>A0A161GK42</accession>
<evidence type="ECO:0000256" key="1">
    <source>
        <dbReference type="SAM" id="MobiDB-lite"/>
    </source>
</evidence>
<feature type="region of interest" description="Disordered" evidence="1">
    <location>
        <begin position="238"/>
        <end position="266"/>
    </location>
</feature>
<feature type="region of interest" description="Disordered" evidence="1">
    <location>
        <begin position="38"/>
        <end position="79"/>
    </location>
</feature>
<evidence type="ECO:0000313" key="2">
    <source>
        <dbReference type="EMBL" id="AMY70303.1"/>
    </source>
</evidence>
<feature type="compositionally biased region" description="Basic and acidic residues" evidence="1">
    <location>
        <begin position="38"/>
        <end position="70"/>
    </location>
</feature>